<comment type="caution">
    <text evidence="9">The sequence shown here is derived from an EMBL/GenBank/DDBJ whole genome shotgun (WGS) entry which is preliminary data.</text>
</comment>
<evidence type="ECO:0000256" key="5">
    <source>
        <dbReference type="ARBA" id="ARBA00023204"/>
    </source>
</evidence>
<protein>
    <recommendedName>
        <fullName evidence="7">DNA repair protein RAD51 homolog 3</fullName>
    </recommendedName>
</protein>
<dbReference type="GO" id="GO:0000707">
    <property type="term" value="P:meiotic DNA recombinase assembly"/>
    <property type="evidence" value="ECO:0007669"/>
    <property type="project" value="TreeGrafter"/>
</dbReference>
<dbReference type="AlphaFoldDB" id="A0AAE1H0E2"/>
<dbReference type="GO" id="GO:0033065">
    <property type="term" value="C:Rad51C-XRCC3 complex"/>
    <property type="evidence" value="ECO:0007669"/>
    <property type="project" value="TreeGrafter"/>
</dbReference>
<dbReference type="GO" id="GO:0000400">
    <property type="term" value="F:four-way junction DNA binding"/>
    <property type="evidence" value="ECO:0007669"/>
    <property type="project" value="TreeGrafter"/>
</dbReference>
<dbReference type="Proteomes" id="UP001219518">
    <property type="component" value="Unassembled WGS sequence"/>
</dbReference>
<evidence type="ECO:0000313" key="9">
    <source>
        <dbReference type="EMBL" id="KAK3912655.1"/>
    </source>
</evidence>
<keyword evidence="5" id="KW-0234">DNA repair</keyword>
<gene>
    <name evidence="9" type="ORF">KUF71_022243</name>
</gene>
<name>A0AAE1H0E2_9NEOP</name>
<evidence type="ECO:0000256" key="3">
    <source>
        <dbReference type="ARBA" id="ARBA00022763"/>
    </source>
</evidence>
<evidence type="ECO:0000256" key="4">
    <source>
        <dbReference type="ARBA" id="ARBA00022840"/>
    </source>
</evidence>
<evidence type="ECO:0000259" key="8">
    <source>
        <dbReference type="PROSITE" id="PS50162"/>
    </source>
</evidence>
<evidence type="ECO:0000256" key="1">
    <source>
        <dbReference type="ARBA" id="ARBA00004123"/>
    </source>
</evidence>
<keyword evidence="4" id="KW-0067">ATP-binding</keyword>
<evidence type="ECO:0000256" key="6">
    <source>
        <dbReference type="ARBA" id="ARBA00023242"/>
    </source>
</evidence>
<dbReference type="GO" id="GO:0005524">
    <property type="term" value="F:ATP binding"/>
    <property type="evidence" value="ECO:0007669"/>
    <property type="project" value="UniProtKB-KW"/>
</dbReference>
<dbReference type="InterPro" id="IPR013632">
    <property type="entry name" value="Rad51_C"/>
</dbReference>
<feature type="domain" description="RecA family profile 1" evidence="8">
    <location>
        <begin position="75"/>
        <end position="261"/>
    </location>
</feature>
<organism evidence="9 10">
    <name type="scientific">Frankliniella fusca</name>
    <dbReference type="NCBI Taxonomy" id="407009"/>
    <lineage>
        <taxon>Eukaryota</taxon>
        <taxon>Metazoa</taxon>
        <taxon>Ecdysozoa</taxon>
        <taxon>Arthropoda</taxon>
        <taxon>Hexapoda</taxon>
        <taxon>Insecta</taxon>
        <taxon>Pterygota</taxon>
        <taxon>Neoptera</taxon>
        <taxon>Paraneoptera</taxon>
        <taxon>Thysanoptera</taxon>
        <taxon>Terebrantia</taxon>
        <taxon>Thripoidea</taxon>
        <taxon>Thripidae</taxon>
        <taxon>Frankliniella</taxon>
    </lineage>
</organism>
<dbReference type="SUPFAM" id="SSF52540">
    <property type="entry name" value="P-loop containing nucleoside triphosphate hydrolases"/>
    <property type="match status" value="1"/>
</dbReference>
<dbReference type="Gene3D" id="3.40.50.300">
    <property type="entry name" value="P-loop containing nucleotide triphosphate hydrolases"/>
    <property type="match status" value="1"/>
</dbReference>
<dbReference type="GO" id="GO:0033063">
    <property type="term" value="C:Rad51B-Rad51C-Rad51D-XRCC2 complex"/>
    <property type="evidence" value="ECO:0007669"/>
    <property type="project" value="TreeGrafter"/>
</dbReference>
<dbReference type="PANTHER" id="PTHR46239:SF1">
    <property type="entry name" value="DNA REPAIR PROTEIN RAD51 HOMOLOG 3"/>
    <property type="match status" value="1"/>
</dbReference>
<reference evidence="9" key="1">
    <citation type="submission" date="2021-07" db="EMBL/GenBank/DDBJ databases">
        <authorList>
            <person name="Catto M.A."/>
            <person name="Jacobson A."/>
            <person name="Kennedy G."/>
            <person name="Labadie P."/>
            <person name="Hunt B.G."/>
            <person name="Srinivasan R."/>
        </authorList>
    </citation>
    <scope>NUCLEOTIDE SEQUENCE</scope>
    <source>
        <strain evidence="9">PL_HMW_Pooled</strain>
        <tissue evidence="9">Head</tissue>
    </source>
</reference>
<dbReference type="InterPro" id="IPR020588">
    <property type="entry name" value="RecA_ATP-bd"/>
</dbReference>
<proteinExistence type="predicted"/>
<dbReference type="PANTHER" id="PTHR46239">
    <property type="entry name" value="DNA REPAIR PROTEIN RAD51 HOMOLOG 3 RAD51C"/>
    <property type="match status" value="1"/>
</dbReference>
<evidence type="ECO:0000256" key="2">
    <source>
        <dbReference type="ARBA" id="ARBA00022741"/>
    </source>
</evidence>
<evidence type="ECO:0000313" key="10">
    <source>
        <dbReference type="Proteomes" id="UP001219518"/>
    </source>
</evidence>
<dbReference type="GO" id="GO:0007131">
    <property type="term" value="P:reciprocal meiotic recombination"/>
    <property type="evidence" value="ECO:0007669"/>
    <property type="project" value="TreeGrafter"/>
</dbReference>
<evidence type="ECO:0000256" key="7">
    <source>
        <dbReference type="ARBA" id="ARBA00040674"/>
    </source>
</evidence>
<keyword evidence="2" id="KW-0547">Nucleotide-binding</keyword>
<keyword evidence="6" id="KW-0539">Nucleus</keyword>
<reference evidence="9" key="2">
    <citation type="journal article" date="2023" name="BMC Genomics">
        <title>Pest status, molecular evolution, and epigenetic factors derived from the genome assembly of Frankliniella fusca, a thysanopteran phytovirus vector.</title>
        <authorList>
            <person name="Catto M.A."/>
            <person name="Labadie P.E."/>
            <person name="Jacobson A.L."/>
            <person name="Kennedy G.G."/>
            <person name="Srinivasan R."/>
            <person name="Hunt B.G."/>
        </authorList>
    </citation>
    <scope>NUCLEOTIDE SEQUENCE</scope>
    <source>
        <strain evidence="9">PL_HMW_Pooled</strain>
    </source>
</reference>
<dbReference type="InterPro" id="IPR027417">
    <property type="entry name" value="P-loop_NTPase"/>
</dbReference>
<comment type="subcellular location">
    <subcellularLocation>
        <location evidence="1">Nucleus</location>
    </subcellularLocation>
</comment>
<accession>A0AAE1H0E2</accession>
<dbReference type="EMBL" id="JAHWGI010000295">
    <property type="protein sequence ID" value="KAK3912655.1"/>
    <property type="molecule type" value="Genomic_DNA"/>
</dbReference>
<keyword evidence="10" id="KW-1185">Reference proteome</keyword>
<keyword evidence="3" id="KW-0227">DNA damage</keyword>
<dbReference type="InterPro" id="IPR052093">
    <property type="entry name" value="HR_Repair_Mediator"/>
</dbReference>
<dbReference type="GO" id="GO:0140664">
    <property type="term" value="F:ATP-dependent DNA damage sensor activity"/>
    <property type="evidence" value="ECO:0007669"/>
    <property type="project" value="InterPro"/>
</dbReference>
<dbReference type="CDD" id="cd19492">
    <property type="entry name" value="Rad51C"/>
    <property type="match status" value="1"/>
</dbReference>
<dbReference type="FunFam" id="3.40.50.300:FF:002382">
    <property type="entry name" value="DNA repair protein RAD51C, putative"/>
    <property type="match status" value="1"/>
</dbReference>
<dbReference type="Pfam" id="PF08423">
    <property type="entry name" value="Rad51"/>
    <property type="match status" value="1"/>
</dbReference>
<dbReference type="GO" id="GO:0005657">
    <property type="term" value="C:replication fork"/>
    <property type="evidence" value="ECO:0007669"/>
    <property type="project" value="TreeGrafter"/>
</dbReference>
<dbReference type="PROSITE" id="PS50162">
    <property type="entry name" value="RECA_2"/>
    <property type="match status" value="1"/>
</dbReference>
<sequence length="327" mass="35891">MLRPITTLPLPATAQLLLRENGFLYCEDVISHRGVAPEACKILQRWDLHSGDCWNGLTSPPPTYNSLDLWQEECASSSIVTWSKDLDVILNGGIPFQAITELCGAPGSGKTQLGLQLCVDVQIPECLGGADGHAIFIDTASNFSTRRIRAIADACCKHCHLLSRKNQRDLDNFNADTVMRNIHVISIHGIIELLAAVKILPQFIRQHPQIKLIIIDSLAFPFTCGETCSTIDRTSYIYRILSDLQILAVQKKLAVVVTNQLTTRIIKPTNKSDLAPALGESLGHRVTQRVLLGRIPGNLKAAIVLKGNNLSISSAKFKITEDGIRDV</sequence>
<dbReference type="GO" id="GO:0008821">
    <property type="term" value="F:crossover junction DNA endonuclease activity"/>
    <property type="evidence" value="ECO:0007669"/>
    <property type="project" value="TreeGrafter"/>
</dbReference>